<evidence type="ECO:0000313" key="9">
    <source>
        <dbReference type="EMBL" id="CAH7669151.1"/>
    </source>
</evidence>
<dbReference type="Proteomes" id="UP001153365">
    <property type="component" value="Unassembled WGS sequence"/>
</dbReference>
<keyword evidence="2" id="KW-0813">Transport</keyword>
<comment type="caution">
    <text evidence="9">The sequence shown here is derived from an EMBL/GenBank/DDBJ whole genome shotgun (WGS) entry which is preliminary data.</text>
</comment>
<proteinExistence type="predicted"/>
<dbReference type="PANTHER" id="PTHR43341">
    <property type="entry name" value="AMINO ACID PERMEASE"/>
    <property type="match status" value="1"/>
</dbReference>
<feature type="transmembrane region" description="Helical" evidence="7">
    <location>
        <begin position="452"/>
        <end position="473"/>
    </location>
</feature>
<reference evidence="9" key="1">
    <citation type="submission" date="2022-06" db="EMBL/GenBank/DDBJ databases">
        <authorList>
            <consortium name="SYNGENTA / RWTH Aachen University"/>
        </authorList>
    </citation>
    <scope>NUCLEOTIDE SEQUENCE</scope>
</reference>
<feature type="transmembrane region" description="Helical" evidence="7">
    <location>
        <begin position="479"/>
        <end position="497"/>
    </location>
</feature>
<protein>
    <submittedName>
        <fullName evidence="9">Amino acid permease/ SLC12A domain-containing protein</fullName>
    </submittedName>
</protein>
<feature type="transmembrane region" description="Helical" evidence="7">
    <location>
        <begin position="127"/>
        <end position="148"/>
    </location>
</feature>
<evidence type="ECO:0000256" key="1">
    <source>
        <dbReference type="ARBA" id="ARBA00004141"/>
    </source>
</evidence>
<feature type="transmembrane region" description="Helical" evidence="7">
    <location>
        <begin position="179"/>
        <end position="201"/>
    </location>
</feature>
<feature type="transmembrane region" description="Helical" evidence="7">
    <location>
        <begin position="48"/>
        <end position="67"/>
    </location>
</feature>
<feature type="transmembrane region" description="Helical" evidence="7">
    <location>
        <begin position="73"/>
        <end position="90"/>
    </location>
</feature>
<comment type="subcellular location">
    <subcellularLocation>
        <location evidence="1">Membrane</location>
        <topology evidence="1">Multi-pass membrane protein</topology>
    </subcellularLocation>
</comment>
<keyword evidence="5 7" id="KW-1133">Transmembrane helix</keyword>
<dbReference type="InterPro" id="IPR004841">
    <property type="entry name" value="AA-permease/SLC12A_dom"/>
</dbReference>
<evidence type="ECO:0000256" key="6">
    <source>
        <dbReference type="ARBA" id="ARBA00023136"/>
    </source>
</evidence>
<keyword evidence="4" id="KW-0029">Amino-acid transport</keyword>
<dbReference type="InterPro" id="IPR050524">
    <property type="entry name" value="APC_YAT"/>
</dbReference>
<feature type="transmembrane region" description="Helical" evidence="7">
    <location>
        <begin position="277"/>
        <end position="296"/>
    </location>
</feature>
<dbReference type="FunFam" id="1.20.1740.10:FF:000006">
    <property type="entry name" value="General amino acid permease"/>
    <property type="match status" value="1"/>
</dbReference>
<dbReference type="InterPro" id="IPR004840">
    <property type="entry name" value="Amino_acid_permease_CS"/>
</dbReference>
<accession>A0AAV0APD8</accession>
<evidence type="ECO:0000256" key="2">
    <source>
        <dbReference type="ARBA" id="ARBA00022448"/>
    </source>
</evidence>
<dbReference type="Pfam" id="PF00324">
    <property type="entry name" value="AA_permease"/>
    <property type="match status" value="1"/>
</dbReference>
<feature type="transmembrane region" description="Helical" evidence="7">
    <location>
        <begin position="402"/>
        <end position="426"/>
    </location>
</feature>
<evidence type="ECO:0000256" key="5">
    <source>
        <dbReference type="ARBA" id="ARBA00022989"/>
    </source>
</evidence>
<evidence type="ECO:0000259" key="8">
    <source>
        <dbReference type="Pfam" id="PF00324"/>
    </source>
</evidence>
<feature type="transmembrane region" description="Helical" evidence="7">
    <location>
        <begin position="375"/>
        <end position="396"/>
    </location>
</feature>
<dbReference type="Gene3D" id="1.20.1740.10">
    <property type="entry name" value="Amino acid/polyamine transporter I"/>
    <property type="match status" value="1"/>
</dbReference>
<evidence type="ECO:0000256" key="4">
    <source>
        <dbReference type="ARBA" id="ARBA00022970"/>
    </source>
</evidence>
<dbReference type="GO" id="GO:0016020">
    <property type="term" value="C:membrane"/>
    <property type="evidence" value="ECO:0007669"/>
    <property type="project" value="UniProtKB-SubCell"/>
</dbReference>
<dbReference type="EMBL" id="CALTRL010000660">
    <property type="protein sequence ID" value="CAH7669151.1"/>
    <property type="molecule type" value="Genomic_DNA"/>
</dbReference>
<dbReference type="PIRSF" id="PIRSF006060">
    <property type="entry name" value="AA_transporter"/>
    <property type="match status" value="1"/>
</dbReference>
<dbReference type="GO" id="GO:0015171">
    <property type="term" value="F:amino acid transmembrane transporter activity"/>
    <property type="evidence" value="ECO:0007669"/>
    <property type="project" value="TreeGrafter"/>
</dbReference>
<gene>
    <name evidence="9" type="ORF">PPACK8108_LOCUS3717</name>
</gene>
<keyword evidence="6 7" id="KW-0472">Membrane</keyword>
<evidence type="ECO:0000256" key="3">
    <source>
        <dbReference type="ARBA" id="ARBA00022692"/>
    </source>
</evidence>
<feature type="domain" description="Amino acid permease/ SLC12A" evidence="8">
    <location>
        <begin position="45"/>
        <end position="503"/>
    </location>
</feature>
<evidence type="ECO:0000256" key="7">
    <source>
        <dbReference type="SAM" id="Phobius"/>
    </source>
</evidence>
<keyword evidence="10" id="KW-1185">Reference proteome</keyword>
<name>A0AAV0APD8_PHAPC</name>
<feature type="transmembrane region" description="Helical" evidence="7">
    <location>
        <begin position="154"/>
        <end position="172"/>
    </location>
</feature>
<sequence length="550" mass="60034">MEIEKDKKEDSDKYGLSCHLSADQASIQNKPLEDGDLHRGMSSRHIQMISMGGVIGLGLFLVSANILRESGPLGLLLGYAVMATLIWSVMSSLGEMISFLPLPGGHVTLANRFVSPSFSFALGWCYWYEWSIILAAELSASAIIMGYWKTSLSSGVIISCILAFVSAINFMPTRFFGEFEFWFASIKIVTVVALIILGIVIDLGGGPNKEFIGFRYWKDPGPFVQFLGIPGAAGRFLGFWSSLIQAAFSCIGTEITAITAGETKNPKKTLPSAIKKVVIRIFVFYIFGTLIIGLIVSSSDPHLNLQSHDAASSPFVIAIQNSGIKVLPSIVNAALLTTACSAASSDTYTSSRAMHALALAGNAPAFMKTTNRWGVPYLCVMLTTAMGTLSFMTLGGSGPGKVFGYIANMSSTAGLITWVGIAITYLRWDAGVKAQMIDRSKFPYRSVLRSKAAMYALIMCSAILIFNPFVIFFPGNWSTPTLLVAYLPLVSFAALYYSRKLYYSYIGVDSKVIPLNEIDFVTGVSDDTRDEIEEDKEIEKSTWRKLKEKF</sequence>
<dbReference type="AlphaFoldDB" id="A0AAV0APD8"/>
<keyword evidence="3 7" id="KW-0812">Transmembrane</keyword>
<dbReference type="PANTHER" id="PTHR43341:SF20">
    <property type="entry name" value="AAT FAMILY AMINO ACID TRANSPORTER"/>
    <property type="match status" value="1"/>
</dbReference>
<dbReference type="PROSITE" id="PS00218">
    <property type="entry name" value="AMINO_ACID_PERMEASE_1"/>
    <property type="match status" value="1"/>
</dbReference>
<organism evidence="9 10">
    <name type="scientific">Phakopsora pachyrhizi</name>
    <name type="common">Asian soybean rust disease fungus</name>
    <dbReference type="NCBI Taxonomy" id="170000"/>
    <lineage>
        <taxon>Eukaryota</taxon>
        <taxon>Fungi</taxon>
        <taxon>Dikarya</taxon>
        <taxon>Basidiomycota</taxon>
        <taxon>Pucciniomycotina</taxon>
        <taxon>Pucciniomycetes</taxon>
        <taxon>Pucciniales</taxon>
        <taxon>Phakopsoraceae</taxon>
        <taxon>Phakopsora</taxon>
    </lineage>
</organism>
<evidence type="ECO:0000313" key="10">
    <source>
        <dbReference type="Proteomes" id="UP001153365"/>
    </source>
</evidence>